<dbReference type="NCBIfam" id="NF033520">
    <property type="entry name" value="transpos_IS982"/>
    <property type="match status" value="1"/>
</dbReference>
<organism evidence="2 3">
    <name type="scientific">Sinomicrobium pectinilyticum</name>
    <dbReference type="NCBI Taxonomy" id="1084421"/>
    <lineage>
        <taxon>Bacteria</taxon>
        <taxon>Pseudomonadati</taxon>
        <taxon>Bacteroidota</taxon>
        <taxon>Flavobacteriia</taxon>
        <taxon>Flavobacteriales</taxon>
        <taxon>Flavobacteriaceae</taxon>
        <taxon>Sinomicrobium</taxon>
    </lineage>
</organism>
<evidence type="ECO:0000313" key="2">
    <source>
        <dbReference type="EMBL" id="RNL67031.1"/>
    </source>
</evidence>
<accession>A0A3N0CUS1</accession>
<dbReference type="OrthoDB" id="706456at2"/>
<dbReference type="Proteomes" id="UP000267469">
    <property type="component" value="Unassembled WGS sequence"/>
</dbReference>
<dbReference type="RefSeq" id="WP_123218452.1">
    <property type="nucleotide sequence ID" value="NZ_RJTM01000228.1"/>
</dbReference>
<dbReference type="EMBL" id="RJTM01000228">
    <property type="protein sequence ID" value="RNL67031.1"/>
    <property type="molecule type" value="Genomic_DNA"/>
</dbReference>
<gene>
    <name evidence="2" type="ORF">ED312_23525</name>
</gene>
<dbReference type="InterPro" id="IPR025668">
    <property type="entry name" value="Tnp_DDE_dom"/>
</dbReference>
<proteinExistence type="predicted"/>
<feature type="domain" description="Transposase DDE" evidence="1">
    <location>
        <begin position="109"/>
        <end position="263"/>
    </location>
</feature>
<reference evidence="2 3" key="1">
    <citation type="submission" date="2018-10" db="EMBL/GenBank/DDBJ databases">
        <title>Sinomicrobium pectinilyticum sp. nov., a pectinase-producing bacterium isolated from alkaline and saline soil, and emended description of the genus Sinomicrobium.</title>
        <authorList>
            <person name="Cheng B."/>
            <person name="Li C."/>
            <person name="Lai Q."/>
            <person name="Du M."/>
            <person name="Shao Z."/>
            <person name="Xu P."/>
            <person name="Yang C."/>
        </authorList>
    </citation>
    <scope>NUCLEOTIDE SEQUENCE [LARGE SCALE GENOMIC DNA]</scope>
    <source>
        <strain evidence="2 3">5DNS001</strain>
    </source>
</reference>
<evidence type="ECO:0000313" key="3">
    <source>
        <dbReference type="Proteomes" id="UP000267469"/>
    </source>
</evidence>
<comment type="caution">
    <text evidence="2">The sequence shown here is derived from an EMBL/GenBank/DDBJ whole genome shotgun (WGS) entry which is preliminary data.</text>
</comment>
<sequence>MNEDKITEIFVQIDDFIQLFEAEIKQLRLESTSGKSRNRKSRLSDSEMMTILICFHLSRINDFKSFYSMYLSKHYKHLFPDLVSYERFVQSSKRIMIPLMVFLKTNALGACRGISFIDSTTVKVCHIKREKQHQVMKGLATKGKSTMGWFFGFKLHLIINDKGEILSFYLTKAHVDDRDMKVIASLTENIFGKLFGDRGYISQKLANYLWNDGIDLVYKLRKNMKKQNISDIDKIFLRKRALIESVNDELKNICSIEHSRHRSPVGFIINLVSGLCAYHFLPKKPSLNIQPNKNNNGQLLLAA</sequence>
<protein>
    <submittedName>
        <fullName evidence="2">IS982 family transposase</fullName>
    </submittedName>
</protein>
<dbReference type="Pfam" id="PF13612">
    <property type="entry name" value="DDE_Tnp_1_3"/>
    <property type="match status" value="1"/>
</dbReference>
<evidence type="ECO:0000259" key="1">
    <source>
        <dbReference type="Pfam" id="PF13612"/>
    </source>
</evidence>
<dbReference type="AlphaFoldDB" id="A0A3N0CUS1"/>
<name>A0A3N0CUS1_SINP1</name>
<keyword evidence="3" id="KW-1185">Reference proteome</keyword>